<sequence length="2774" mass="318621">MYKFVEEGPLQKEESGGKLSSFSFKRVVIVLVLLIVLAAVIGLTVYFTTREKSSSSETAPVVQTTVTLISTITPNTTQLTTTLTSASLPPSSEKLSQRIDCFPEAKGKVQNLTKEKCEERKCTYDPQPHVNVPDCYFSEHVGYTVVGQEDTTFGIRLNLELKGNGPFGREIRKIVMEVEMRHNDILHFKFDDPVFNRFKVPKSPVLPETKATNPVYELRITQNDSLAFQIIRKSNGKVLWDTSVGGFIFSDQFLQISTILPSKNIYGFGENLHKSFRHDLNHRTWPMWSRDQPPTWTANSNLYGVHPFYTCLEDDGKSHGVLLWNSNAQDYSFTPLPMLTYRTTGGILDFYMFFGPEPETVVQQYTQVIGRPFMPPYWSLGFQLCRYGYNSLHNLELAVNRTKQYKIPHDVQYADIDHMNESMDFTIDHIHFNGLNNYFQGLRAGGMRTIIILDPCFITNVTGYEPYINLTQVKGAIKWPEDYVVSDEEKDHTGAVLGYVWPKGKVVFPDFFNPKTEELWKSLIVKHRQELIFDALWIDMNEPANFGTNEERPWNWPEDAKPYWSLKCPESSLDDPPYRTMAAYVYDDVSKSRLARLSDKTLCGIHRQGEKGEYRHYDVHSLYGWSQAPSTMQGAQLATGERSMVLSRSTFPGSGHYAGHWLGDNDSKWPDLADSIIGMLEFNLFGIPYIGADICGFWANATAEMCKRWMQLGAFYPFSRNHNGIDNIDQDPGAFGPEVAEASREAIENRYWLLPYLYTLFYRAHADGHTVVRPVFHEFPTDNETYAIDRQFLWGHAFMIVPILEEQQKILNFYLPEGYWYSWYTGERFIGPLNNTIPVNANSKTELFVRGGTCLPQQRPANNTHFSRQNPMKLLVALDSKGQASGELFWDDGQSINTYESGIYYLATFQAEMDSLKLILNHDRYKVSLFFDAIDVFGVEINVQSVHLDDGTTLNFTFNPQTKVLKITNLRLQLDGAFRITWRTEKDEEISRIDCYPDRLGRVDNVTKEKCEARKCIYKETNDSAPACFFPKQDYGYSVAGGRVETDLGFRLPLTRKGSSPFSKDIQNLIFEVEMRGDNALRFKFDVDNSSERYKVPMTLNLPSHKGLHPRYEVIITSNDTFSFQVRRHGSGAVIWDSSVGGLTFADQFLQIATKLPTFNVYGFGENVHKSFRHDMRHKIWPMFSRDQGVGVDDSNNHYGVHPYYMCMEEDGQAHGVLLLNSNAQDYTFSPLPMLTYRTIGGILDFYIFLGPEPENVVQQYTEAIGRPYMPPYWSLGFQLCRYGYNHIENLKAAVNRTREAEIPHDVQYADIDHMDERKDFTVDNKNFQGLNDYFKSLQEGGMHTIIILDPALISNETNYVPYEKMKAVNGSIMWPDNYPVPDGSKDPVGSLLGYVWPKGKTVFPDFFKNETQRVWKELIEEHHNHTLVFDGLWIDMNEPASFGTNEEKPFNWPDDDRPYWSLKCAGTGNNLYELPPYRTMASFAYDDQSKNRTAMLSDKTICMAARQGHNYEYMHYDVHSLYGWSQTLPTLEGLRAATGKRSIVISRSTFPGSGKYAGHWLGDNNSQWGHLHLSIIGMLEFNLFGIPYIGADICGFFDNTTSEMCKRWMQLGAFYTFSRNHNGAGYREQDPAVLGEDVARASKEVMEIRYWLLPYLYTLFHFAHTQGNTVIRPLHHEFPRDKATYGIDSQFLWGPALLISPILHEGQTSLSYYLPRGRWYNFYTVSFCDMRIWYNFYTIPLQAPANNTEYGRKNPFKLLVALEDSENTGRGMVADGQLFWDDGDSVDTYENGSYYFARFKFQSNKLSMTIEDNNMADQAFAALYINMVQVMGVKQNTQFIYVNGTLHTNFTVDTKTKVVLIKNLKLFLSQEFTVELSEYRHPNETEAMRIDCFPDIDDRPNAEAETECKRRHCIFSPVLDAVNIPKCYMNMSAHAYRNKSATSRSNQQNITLEKRHPDVSLFGEDIQQIRLIVEGLSNHLVHFKITDAQRNRYEVPIPLQKNSEQMDQPLYDASQSGDSESGFYFQIKRASTNVALWNTDIGGLTYSHQFLQIVTRLPSKNIYGFGENRHFGLRHDLQYRRWPMFSRDNFVNAGDYANLYGVHPFYMCIEEDGNVHGVFLLNSNAMEVLLQPLPALIYRTIGGVLDFYMFMGPTPEDVIQQYTQLIGYPYLPPYWSLGFQLCRYGYNNLSNLKEAVSRTVDAGIPLDVQYADIDHMHERLDFTIDKVNFGGLPEYVQQLKTEGIRFIIILDPALNSEVANYSAYERGFQKDIFIKWPHGTSPDSKYANNTDIMLGYVWPNGKVAFPDFFHPDAPEYWSQLINDHHKIIKFDGLWIDMNEPANFGTNEEKPWNWPANKEPWSLKCPTNSTLDHPPYKPRGVYGLYLSDKTLCMEGLQGNGTLQHYDVHSLYGWKQTEPTLSGLQTATGKRGMVISRSTYPSSGRNSGHWLGDNDSKWSNLHDSIIGIIEFNLFGIPYVGADICGFNGDTNEELCQRWMQLGAFYTFSRNHNAINQRVQDPAAFGPAVAKSSRQILEIRYLLLPYLYSLFYRTHTQGGTIIRSMLHEFPKDQRTWDIDTQFLWGPCLLIAPVLEQGKITKDVYFPEGRWFDYYSGNEITGKRMMTVNAPRDFLPIYIRGGYILPTQDAAINTVHSRKNPLGLIIAPNTVGNASGEFYWDDGDNIVTNGSQGYILTNFNFSQNSLQADVMHNNYRDLDDLRFQTIWVYGVPKHPENVIDTGKRPIAFKYYSEMKMLYLYNFSYPMNSSFSLSWSYI</sequence>
<dbReference type="CDD" id="cd14752">
    <property type="entry name" value="GH31_N"/>
    <property type="match status" value="3"/>
</dbReference>
<dbReference type="SUPFAM" id="SSF51011">
    <property type="entry name" value="Glycosyl hydrolase domain"/>
    <property type="match status" value="3"/>
</dbReference>
<dbReference type="Pfam" id="PF01055">
    <property type="entry name" value="Glyco_hydro_31_2nd"/>
    <property type="match status" value="3"/>
</dbReference>
<dbReference type="GO" id="GO:0004558">
    <property type="term" value="F:alpha-1,4-glucosidase activity"/>
    <property type="evidence" value="ECO:0007669"/>
    <property type="project" value="TreeGrafter"/>
</dbReference>
<reference evidence="11" key="2">
    <citation type="journal article" date="2021" name="Genome Biol. Evol.">
        <title>Developing a high-quality reference genome for a parasitic bivalve with doubly uniparental inheritance (Bivalvia: Unionida).</title>
        <authorList>
            <person name="Smith C.H."/>
        </authorList>
    </citation>
    <scope>NUCLEOTIDE SEQUENCE</scope>
    <source>
        <strain evidence="11">CHS0354</strain>
        <tissue evidence="11">Mantle</tissue>
    </source>
</reference>
<dbReference type="InterPro" id="IPR011013">
    <property type="entry name" value="Gal_mutarotase_sf_dom"/>
</dbReference>
<feature type="disulfide bond" evidence="8">
    <location>
        <begin position="1011"/>
        <end position="1028"/>
    </location>
</feature>
<dbReference type="CDD" id="cd00111">
    <property type="entry name" value="Trefoil"/>
    <property type="match status" value="2"/>
</dbReference>
<dbReference type="PROSITE" id="PS00129">
    <property type="entry name" value="GLYCOSYL_HYDROL_F31_1"/>
    <property type="match status" value="2"/>
</dbReference>
<comment type="caution">
    <text evidence="11">The sequence shown here is derived from an EMBL/GenBank/DDBJ whole genome shotgun (WGS) entry which is preliminary data.</text>
</comment>
<dbReference type="EMBL" id="JAEAOA010002213">
    <property type="protein sequence ID" value="KAK3600454.1"/>
    <property type="molecule type" value="Genomic_DNA"/>
</dbReference>
<dbReference type="Gene3D" id="2.60.40.1760">
    <property type="entry name" value="glycosyl hydrolase (family 31)"/>
    <property type="match status" value="3"/>
</dbReference>
<dbReference type="InterPro" id="IPR000322">
    <property type="entry name" value="Glyco_hydro_31_TIM"/>
</dbReference>
<dbReference type="SUPFAM" id="SSF51445">
    <property type="entry name" value="(Trans)glycosidases"/>
    <property type="match status" value="3"/>
</dbReference>
<gene>
    <name evidence="11" type="ORF">CHS0354_037861</name>
</gene>
<keyword evidence="3" id="KW-0378">Hydrolase</keyword>
<dbReference type="SUPFAM" id="SSF74650">
    <property type="entry name" value="Galactose mutarotase-like"/>
    <property type="match status" value="3"/>
</dbReference>
<dbReference type="PROSITE" id="PS51448">
    <property type="entry name" value="P_TREFOIL_2"/>
    <property type="match status" value="2"/>
</dbReference>
<evidence type="ECO:0000256" key="3">
    <source>
        <dbReference type="ARBA" id="ARBA00022801"/>
    </source>
</evidence>
<keyword evidence="5 8" id="KW-1015">Disulfide bond</keyword>
<dbReference type="PANTHER" id="PTHR22762">
    <property type="entry name" value="ALPHA-GLUCOSIDASE"/>
    <property type="match status" value="1"/>
</dbReference>
<name>A0AAE0SZ85_9BIVA</name>
<evidence type="ECO:0000313" key="11">
    <source>
        <dbReference type="EMBL" id="KAK3600454.1"/>
    </source>
</evidence>
<dbReference type="Proteomes" id="UP001195483">
    <property type="component" value="Unassembled WGS sequence"/>
</dbReference>
<dbReference type="InterPro" id="IPR017853">
    <property type="entry name" value="GH"/>
</dbReference>
<dbReference type="GO" id="GO:0016020">
    <property type="term" value="C:membrane"/>
    <property type="evidence" value="ECO:0007669"/>
    <property type="project" value="UniProtKB-SubCell"/>
</dbReference>
<keyword evidence="7" id="KW-0326">Glycosidase</keyword>
<dbReference type="Gene3D" id="3.20.20.80">
    <property type="entry name" value="Glycosidases"/>
    <property type="match status" value="3"/>
</dbReference>
<evidence type="ECO:0000313" key="12">
    <source>
        <dbReference type="Proteomes" id="UP001195483"/>
    </source>
</evidence>
<evidence type="ECO:0000256" key="4">
    <source>
        <dbReference type="ARBA" id="ARBA00023136"/>
    </source>
</evidence>
<keyword evidence="6" id="KW-0325">Glycoprotein</keyword>
<evidence type="ECO:0000256" key="8">
    <source>
        <dbReference type="PROSITE-ProRule" id="PRU00779"/>
    </source>
</evidence>
<dbReference type="Gene3D" id="2.60.40.1180">
    <property type="entry name" value="Golgi alpha-mannosidase II"/>
    <property type="match status" value="6"/>
</dbReference>
<dbReference type="Pfam" id="PF21365">
    <property type="entry name" value="Glyco_hydro_31_3rd"/>
    <property type="match status" value="3"/>
</dbReference>
<dbReference type="InterPro" id="IPR030458">
    <property type="entry name" value="Glyco_hydro_31_AS"/>
</dbReference>
<keyword evidence="4 9" id="KW-0472">Membrane</keyword>
<reference evidence="11" key="3">
    <citation type="submission" date="2023-05" db="EMBL/GenBank/DDBJ databases">
        <authorList>
            <person name="Smith C.H."/>
        </authorList>
    </citation>
    <scope>NUCLEOTIDE SEQUENCE</scope>
    <source>
        <strain evidence="11">CHS0354</strain>
        <tissue evidence="11">Mantle</tissue>
    </source>
</reference>
<protein>
    <recommendedName>
        <fullName evidence="10">P-type domain-containing protein</fullName>
    </recommendedName>
</protein>
<dbReference type="FunFam" id="3.20.20.80:FF:000016">
    <property type="entry name" value="Maltase-glucoamylase, intestinal"/>
    <property type="match status" value="3"/>
</dbReference>
<dbReference type="FunFam" id="2.60.40.1760:FF:000001">
    <property type="entry name" value="Maltase-glucoamylase, intestinal"/>
    <property type="match status" value="3"/>
</dbReference>
<comment type="subcellular location">
    <subcellularLocation>
        <location evidence="1">Membrane</location>
    </subcellularLocation>
</comment>
<dbReference type="InterPro" id="IPR013780">
    <property type="entry name" value="Glyco_hydro_b"/>
</dbReference>
<dbReference type="FunFam" id="2.60.40.1180:FF:000005">
    <property type="entry name" value="Maltase-glucoamylase, intestinal"/>
    <property type="match status" value="1"/>
</dbReference>
<dbReference type="GO" id="GO:0030246">
    <property type="term" value="F:carbohydrate binding"/>
    <property type="evidence" value="ECO:0007669"/>
    <property type="project" value="InterPro"/>
</dbReference>
<evidence type="ECO:0000256" key="2">
    <source>
        <dbReference type="ARBA" id="ARBA00007806"/>
    </source>
</evidence>
<feature type="domain" description="P-type" evidence="10">
    <location>
        <begin position="983"/>
        <end position="1032"/>
    </location>
</feature>
<keyword evidence="9" id="KW-1133">Transmembrane helix</keyword>
<dbReference type="Pfam" id="PF00088">
    <property type="entry name" value="Trefoil"/>
    <property type="match status" value="2"/>
</dbReference>
<feature type="domain" description="P-type" evidence="10">
    <location>
        <begin position="84"/>
        <end position="139"/>
    </location>
</feature>
<accession>A0AAE0SZ85</accession>
<evidence type="ECO:0000256" key="9">
    <source>
        <dbReference type="SAM" id="Phobius"/>
    </source>
</evidence>
<comment type="caution">
    <text evidence="8">Lacks conserved residue(s) required for the propagation of feature annotation.</text>
</comment>
<dbReference type="GO" id="GO:0005975">
    <property type="term" value="P:carbohydrate metabolic process"/>
    <property type="evidence" value="ECO:0007669"/>
    <property type="project" value="InterPro"/>
</dbReference>
<dbReference type="PANTHER" id="PTHR22762:SF133">
    <property type="entry name" value="P-TYPE DOMAIN-CONTAINING PROTEIN"/>
    <property type="match status" value="1"/>
</dbReference>
<dbReference type="CDD" id="cd06602">
    <property type="entry name" value="GH31_MGAM_SI_GAA"/>
    <property type="match status" value="3"/>
</dbReference>
<comment type="similarity">
    <text evidence="2">Belongs to the glycosyl hydrolase 31 family.</text>
</comment>
<dbReference type="SMART" id="SM00018">
    <property type="entry name" value="PD"/>
    <property type="match status" value="2"/>
</dbReference>
<dbReference type="InterPro" id="IPR000519">
    <property type="entry name" value="P_trefoil_dom"/>
</dbReference>
<organism evidence="11 12">
    <name type="scientific">Potamilus streckersoni</name>
    <dbReference type="NCBI Taxonomy" id="2493646"/>
    <lineage>
        <taxon>Eukaryota</taxon>
        <taxon>Metazoa</taxon>
        <taxon>Spiralia</taxon>
        <taxon>Lophotrochozoa</taxon>
        <taxon>Mollusca</taxon>
        <taxon>Bivalvia</taxon>
        <taxon>Autobranchia</taxon>
        <taxon>Heteroconchia</taxon>
        <taxon>Palaeoheterodonta</taxon>
        <taxon>Unionida</taxon>
        <taxon>Unionoidea</taxon>
        <taxon>Unionidae</taxon>
        <taxon>Ambleminae</taxon>
        <taxon>Lampsilini</taxon>
        <taxon>Potamilus</taxon>
    </lineage>
</organism>
<dbReference type="SUPFAM" id="SSF57492">
    <property type="entry name" value="Trefoil"/>
    <property type="match status" value="3"/>
</dbReference>
<keyword evidence="12" id="KW-1185">Reference proteome</keyword>
<feature type="transmembrane region" description="Helical" evidence="9">
    <location>
        <begin position="27"/>
        <end position="47"/>
    </location>
</feature>
<proteinExistence type="inferred from homology"/>
<dbReference type="Gene3D" id="4.10.110.10">
    <property type="entry name" value="Spasmolytic Protein, domain 1"/>
    <property type="match status" value="3"/>
</dbReference>
<reference evidence="11" key="1">
    <citation type="journal article" date="2021" name="Genome Biol. Evol.">
        <title>A High-Quality Reference Genome for a Parasitic Bivalve with Doubly Uniparental Inheritance (Bivalvia: Unionida).</title>
        <authorList>
            <person name="Smith C.H."/>
        </authorList>
    </citation>
    <scope>NUCLEOTIDE SEQUENCE</scope>
    <source>
        <strain evidence="11">CHS0354</strain>
    </source>
</reference>
<evidence type="ECO:0000256" key="6">
    <source>
        <dbReference type="ARBA" id="ARBA00023180"/>
    </source>
</evidence>
<evidence type="ECO:0000256" key="1">
    <source>
        <dbReference type="ARBA" id="ARBA00004370"/>
    </source>
</evidence>
<dbReference type="InterPro" id="IPR048395">
    <property type="entry name" value="Glyco_hydro_31_C"/>
</dbReference>
<evidence type="ECO:0000256" key="7">
    <source>
        <dbReference type="ARBA" id="ARBA00023295"/>
    </source>
</evidence>
<evidence type="ECO:0000256" key="5">
    <source>
        <dbReference type="ARBA" id="ARBA00023157"/>
    </source>
</evidence>
<evidence type="ECO:0000259" key="10">
    <source>
        <dbReference type="PROSITE" id="PS51448"/>
    </source>
</evidence>
<dbReference type="InterPro" id="IPR044913">
    <property type="entry name" value="P_trefoil_dom_sf"/>
</dbReference>
<keyword evidence="9" id="KW-0812">Transmembrane</keyword>